<keyword evidence="2" id="KW-1185">Reference proteome</keyword>
<accession>A0A0M3HI39</accession>
<dbReference type="WBParaSite" id="ALUE_0000118401-mRNA-1">
    <property type="protein sequence ID" value="ALUE_0000118401-mRNA-1"/>
    <property type="gene ID" value="ALUE_0000118401"/>
</dbReference>
<reference evidence="3" key="1">
    <citation type="submission" date="2017-02" db="UniProtKB">
        <authorList>
            <consortium name="WormBaseParasite"/>
        </authorList>
    </citation>
    <scope>IDENTIFICATION</scope>
</reference>
<dbReference type="AlphaFoldDB" id="A0A0M3HI39"/>
<proteinExistence type="predicted"/>
<feature type="transmembrane region" description="Helical" evidence="1">
    <location>
        <begin position="64"/>
        <end position="87"/>
    </location>
</feature>
<keyword evidence="1" id="KW-0812">Transmembrane</keyword>
<evidence type="ECO:0000313" key="2">
    <source>
        <dbReference type="Proteomes" id="UP000036681"/>
    </source>
</evidence>
<dbReference type="Proteomes" id="UP000036681">
    <property type="component" value="Unplaced"/>
</dbReference>
<keyword evidence="1" id="KW-0472">Membrane</keyword>
<keyword evidence="1" id="KW-1133">Transmembrane helix</keyword>
<evidence type="ECO:0000313" key="3">
    <source>
        <dbReference type="WBParaSite" id="ALUE_0000118401-mRNA-1"/>
    </source>
</evidence>
<protein>
    <submittedName>
        <fullName evidence="3">7TM_GPCR_Srx domain-containing protein</fullName>
    </submittedName>
</protein>
<sequence length="99" mass="11326">MRNEAGVRFVSFLLDSNRQSYCCICVCVVGISKMGYIFSDLFAFTKMAAAQVNCPTNSESFSSFNYYLIGAIIDYKSLYIIIFEVLWEYCYCCNLGKCF</sequence>
<name>A0A0M3HI39_ASCLU</name>
<organism evidence="2 3">
    <name type="scientific">Ascaris lumbricoides</name>
    <name type="common">Giant roundworm</name>
    <dbReference type="NCBI Taxonomy" id="6252"/>
    <lineage>
        <taxon>Eukaryota</taxon>
        <taxon>Metazoa</taxon>
        <taxon>Ecdysozoa</taxon>
        <taxon>Nematoda</taxon>
        <taxon>Chromadorea</taxon>
        <taxon>Rhabditida</taxon>
        <taxon>Spirurina</taxon>
        <taxon>Ascaridomorpha</taxon>
        <taxon>Ascaridoidea</taxon>
        <taxon>Ascarididae</taxon>
        <taxon>Ascaris</taxon>
    </lineage>
</organism>
<feature type="transmembrane region" description="Helical" evidence="1">
    <location>
        <begin position="21"/>
        <end position="44"/>
    </location>
</feature>
<evidence type="ECO:0000256" key="1">
    <source>
        <dbReference type="SAM" id="Phobius"/>
    </source>
</evidence>